<dbReference type="PROSITE" id="PS50994">
    <property type="entry name" value="INTEGRASE"/>
    <property type="match status" value="1"/>
</dbReference>
<sequence length="235" mass="27280">MPNKFINMLILRRLLQLLQREFSMRNIAIELDLNRETVSVYHKRIEATGRNYEDLLRLSDGDLAAALQPRPATAEDPRLIDFMSRKEYFLNELEKRGVIRQLLLKEYKKVYPDCYGYTKFCGLLDQQLVLKGVSMYQEHRVGEILQIDFAGDKMSYVRPETRELVDCVVFVAILPYSGYTYVMALADATLPQLVKALNSCLRYFCGVPKYIKCDNMKQAVIKPSLYEPSLNELLE</sequence>
<dbReference type="InterPro" id="IPR001584">
    <property type="entry name" value="Integrase_cat-core"/>
</dbReference>
<evidence type="ECO:0000259" key="1">
    <source>
        <dbReference type="PROSITE" id="PS50994"/>
    </source>
</evidence>
<dbReference type="InterPro" id="IPR036397">
    <property type="entry name" value="RNaseH_sf"/>
</dbReference>
<name>A0A7K1U7D3_9BACT</name>
<dbReference type="Gene3D" id="3.30.420.10">
    <property type="entry name" value="Ribonuclease H-like superfamily/Ribonuclease H"/>
    <property type="match status" value="1"/>
</dbReference>
<gene>
    <name evidence="2" type="ORF">GO493_18405</name>
</gene>
<protein>
    <submittedName>
        <fullName evidence="2">DDE-type integrase/transposase/recombinase</fullName>
    </submittedName>
</protein>
<evidence type="ECO:0000313" key="3">
    <source>
        <dbReference type="Proteomes" id="UP000461730"/>
    </source>
</evidence>
<evidence type="ECO:0000313" key="2">
    <source>
        <dbReference type="EMBL" id="MVT10250.1"/>
    </source>
</evidence>
<dbReference type="PANTHER" id="PTHR35004:SF8">
    <property type="entry name" value="TRANSPOSASE RV3428C-RELATED"/>
    <property type="match status" value="1"/>
</dbReference>
<dbReference type="EMBL" id="WRXN01000008">
    <property type="protein sequence ID" value="MVT10250.1"/>
    <property type="molecule type" value="Genomic_DNA"/>
</dbReference>
<dbReference type="GO" id="GO:0015074">
    <property type="term" value="P:DNA integration"/>
    <property type="evidence" value="ECO:0007669"/>
    <property type="project" value="InterPro"/>
</dbReference>
<dbReference type="PANTHER" id="PTHR35004">
    <property type="entry name" value="TRANSPOSASE RV3428C-RELATED"/>
    <property type="match status" value="1"/>
</dbReference>
<dbReference type="AlphaFoldDB" id="A0A7K1U7D3"/>
<reference evidence="2 3" key="1">
    <citation type="submission" date="2019-12" db="EMBL/GenBank/DDBJ databases">
        <title>Chitinophaga sp. strain ysch24 (GDMCC 1.1355), whole genome shotgun sequence.</title>
        <authorList>
            <person name="Zhang X."/>
        </authorList>
    </citation>
    <scope>NUCLEOTIDE SEQUENCE [LARGE SCALE GENOMIC DNA]</scope>
    <source>
        <strain evidence="3">ysch24</strain>
    </source>
</reference>
<dbReference type="Proteomes" id="UP000461730">
    <property type="component" value="Unassembled WGS sequence"/>
</dbReference>
<feature type="domain" description="Integrase catalytic" evidence="1">
    <location>
        <begin position="137"/>
        <end position="235"/>
    </location>
</feature>
<comment type="caution">
    <text evidence="2">The sequence shown here is derived from an EMBL/GenBank/DDBJ whole genome shotgun (WGS) entry which is preliminary data.</text>
</comment>
<accession>A0A7K1U7D3</accession>
<dbReference type="GO" id="GO:0003676">
    <property type="term" value="F:nucleic acid binding"/>
    <property type="evidence" value="ECO:0007669"/>
    <property type="project" value="InterPro"/>
</dbReference>
<proteinExistence type="predicted"/>
<keyword evidence="3" id="KW-1185">Reference proteome</keyword>
<organism evidence="2 3">
    <name type="scientific">Chitinophaga tropicalis</name>
    <dbReference type="NCBI Taxonomy" id="2683588"/>
    <lineage>
        <taxon>Bacteria</taxon>
        <taxon>Pseudomonadati</taxon>
        <taxon>Bacteroidota</taxon>
        <taxon>Chitinophagia</taxon>
        <taxon>Chitinophagales</taxon>
        <taxon>Chitinophagaceae</taxon>
        <taxon>Chitinophaga</taxon>
    </lineage>
</organism>